<dbReference type="Pfam" id="PF15887">
    <property type="entry name" value="Peptidase_Mx"/>
    <property type="match status" value="1"/>
</dbReference>
<dbReference type="AlphaFoldDB" id="M7PEH5"/>
<evidence type="ECO:0000313" key="2">
    <source>
        <dbReference type="EMBL" id="EMR12275.1"/>
    </source>
</evidence>
<dbReference type="EMBL" id="APHR01000062">
    <property type="protein sequence ID" value="EMR12275.1"/>
    <property type="molecule type" value="Genomic_DNA"/>
</dbReference>
<gene>
    <name evidence="2" type="ORF">MPL1_11188</name>
</gene>
<protein>
    <recommendedName>
        <fullName evidence="1">Zinc-ribbon domain-containing protein</fullName>
    </recommendedName>
</protein>
<dbReference type="RefSeq" id="WP_009727192.1">
    <property type="nucleotide sequence ID" value="NZ_APHR01000062.1"/>
</dbReference>
<dbReference type="Pfam" id="PF10005">
    <property type="entry name" value="Zn_ribbon_DZR_6"/>
    <property type="match status" value="1"/>
</dbReference>
<name>M7PEH5_9GAMM</name>
<dbReference type="PIRSF" id="PIRSF012641">
    <property type="entry name" value="UCP012641"/>
    <property type="match status" value="1"/>
</dbReference>
<proteinExistence type="predicted"/>
<dbReference type="InterPro" id="IPR031321">
    <property type="entry name" value="UCP012641"/>
</dbReference>
<keyword evidence="3" id="KW-1185">Reference proteome</keyword>
<accession>M7PEH5</accession>
<dbReference type="Gene3D" id="3.40.390.70">
    <property type="match status" value="1"/>
</dbReference>
<evidence type="ECO:0000259" key="1">
    <source>
        <dbReference type="Pfam" id="PF10005"/>
    </source>
</evidence>
<dbReference type="Proteomes" id="UP000012019">
    <property type="component" value="Unassembled WGS sequence"/>
</dbReference>
<comment type="caution">
    <text evidence="2">The sequence shown here is derived from an EMBL/GenBank/DDBJ whole genome shotgun (WGS) entry which is preliminary data.</text>
</comment>
<dbReference type="InterPro" id="IPR011201">
    <property type="entry name" value="Zinc-ribbon_6_bact"/>
</dbReference>
<dbReference type="OrthoDB" id="256753at2"/>
<sequence length="336" mass="39171">MKRFFCTCGQEIFFENTHCNRCGSLLGFDPESLELHAIEALPDSRARTISGKTYRRCAHHQHDMQCNWLMADDESQIQCISCRMTRVIPDQNLLRNVRRWSVLESSKKRMLHGVLSLGLPVQQRNGQPLEFRFLEDKWSNPEVQDEQVLSGHLNGVITLNAAEADSSYREATREAMNEPYRTLLGHFRHEMGHFYWDRLIANSPSHAAFRKLFGDETTDYQAALQHYYQHGPRPDWQEFFISAYASAHPLEDWAETWAHYLLMQETLQTAVSFDMITHPENETDFQEWLSEWSQLVVVLNALNRSIGNADAYPFVISKPVQRKLHLIHQLIHSNNR</sequence>
<dbReference type="PATRIC" id="fig|1286106.3.peg.2237"/>
<dbReference type="eggNOG" id="COG4307">
    <property type="taxonomic scope" value="Bacteria"/>
</dbReference>
<reference evidence="2 3" key="1">
    <citation type="journal article" date="2013" name="Genome Announc.">
        <title>Draft Genome Sequence of Methylophaga lonarensis MPLT, a Haloalkaliphilic (Non-Methane-Utilizing) Methylotroph.</title>
        <authorList>
            <person name="Shetty S.A."/>
            <person name="Marathe N.P."/>
            <person name="Munot H."/>
            <person name="Antony C.P."/>
            <person name="Dhotre D.P."/>
            <person name="Murrell J.C."/>
            <person name="Shouche Y.S."/>
        </authorList>
    </citation>
    <scope>NUCLEOTIDE SEQUENCE [LARGE SCALE GENOMIC DNA]</scope>
    <source>
        <strain evidence="2 3">MPL</strain>
    </source>
</reference>
<organism evidence="2 3">
    <name type="scientific">Methylophaga lonarensis MPL</name>
    <dbReference type="NCBI Taxonomy" id="1286106"/>
    <lineage>
        <taxon>Bacteria</taxon>
        <taxon>Pseudomonadati</taxon>
        <taxon>Pseudomonadota</taxon>
        <taxon>Gammaproteobacteria</taxon>
        <taxon>Thiotrichales</taxon>
        <taxon>Piscirickettsiaceae</taxon>
        <taxon>Methylophaga</taxon>
    </lineage>
</organism>
<dbReference type="STRING" id="1286106.MPL1_11188"/>
<feature type="domain" description="Zinc-ribbon" evidence="1">
    <location>
        <begin position="4"/>
        <end position="91"/>
    </location>
</feature>
<evidence type="ECO:0000313" key="3">
    <source>
        <dbReference type="Proteomes" id="UP000012019"/>
    </source>
</evidence>